<dbReference type="InterPro" id="IPR029063">
    <property type="entry name" value="SAM-dependent_MTases_sf"/>
</dbReference>
<dbReference type="PANTHER" id="PTHR43619">
    <property type="entry name" value="S-ADENOSYL-L-METHIONINE-DEPENDENT METHYLTRANSFERASE YKTD-RELATED"/>
    <property type="match status" value="1"/>
</dbReference>
<reference evidence="4 5" key="1">
    <citation type="submission" date="2018-09" db="EMBL/GenBank/DDBJ databases">
        <title>Genome comparison of Alicycliphilus sp. BQ1, a polyurethanolytic bacterium, with its closest phylogenetic relatives Alicycliphilus denitrificans BC and K601, unable to attack polyurethane.</title>
        <authorList>
            <person name="Loza-Tavera H."/>
            <person name="Lozano L."/>
            <person name="Cevallos M."/>
            <person name="Maya-Lucas O."/>
            <person name="Garcia-Mena J."/>
            <person name="Hernandez J."/>
        </authorList>
    </citation>
    <scope>NUCLEOTIDE SEQUENCE [LARGE SCALE GENOMIC DNA]</scope>
    <source>
        <strain evidence="4 5">BQ1</strain>
    </source>
</reference>
<dbReference type="PANTHER" id="PTHR43619:SF2">
    <property type="entry name" value="S-ADENOSYL-L-METHIONINE-DEPENDENT METHYLTRANSFERASES SUPERFAMILY PROTEIN"/>
    <property type="match status" value="1"/>
</dbReference>
<dbReference type="EMBL" id="NKDB02000001">
    <property type="protein sequence ID" value="RKJ99436.1"/>
    <property type="molecule type" value="Genomic_DNA"/>
</dbReference>
<evidence type="ECO:0000313" key="5">
    <source>
        <dbReference type="Proteomes" id="UP000216225"/>
    </source>
</evidence>
<proteinExistence type="predicted"/>
<dbReference type="SUPFAM" id="SSF53335">
    <property type="entry name" value="S-adenosyl-L-methionine-dependent methyltransferases"/>
    <property type="match status" value="1"/>
</dbReference>
<accession>A0A3R7HY15</accession>
<dbReference type="Gene3D" id="3.40.50.150">
    <property type="entry name" value="Vaccinia Virus protein VP39"/>
    <property type="match status" value="1"/>
</dbReference>
<dbReference type="Pfam" id="PF04072">
    <property type="entry name" value="LCM"/>
    <property type="match status" value="1"/>
</dbReference>
<dbReference type="GO" id="GO:0008168">
    <property type="term" value="F:methyltransferase activity"/>
    <property type="evidence" value="ECO:0007669"/>
    <property type="project" value="UniProtKB-KW"/>
</dbReference>
<sequence>MQSRSTRKALPPTAPAPAPAVAPRTLPLHAVPSTLLIPLAARAAGDACFPHLACGDAEASRQLRHLGVDVSTYLADRPTVLNVLWRTRRIRAAGRAFFARHPHAWGINLGCGLSHYFQWLDNGRNTWVDADLPEVMVLRRALDPPLSPRLRRAILDVTHPQWWQALHLPRRALAQPLFVVCEGVLMYLRPAQARQVLAQFATHAPAGSRLWIDVLPQCAVGHARWHSSVGRTGAEFQWGIRHPDELCASHPRLRLLQLHSVAECYGWLGRGLDALWNPWIGMPLYGLAELGV</sequence>
<organism evidence="4 5">
    <name type="scientific">Alicycliphilus denitrificans</name>
    <dbReference type="NCBI Taxonomy" id="179636"/>
    <lineage>
        <taxon>Bacteria</taxon>
        <taxon>Pseudomonadati</taxon>
        <taxon>Pseudomonadota</taxon>
        <taxon>Betaproteobacteria</taxon>
        <taxon>Burkholderiales</taxon>
        <taxon>Comamonadaceae</taxon>
        <taxon>Alicycliphilus</taxon>
    </lineage>
</organism>
<name>A0A3R7HY15_9BURK</name>
<evidence type="ECO:0000256" key="1">
    <source>
        <dbReference type="ARBA" id="ARBA00022603"/>
    </source>
</evidence>
<dbReference type="AlphaFoldDB" id="A0A3R7HY15"/>
<keyword evidence="1 4" id="KW-0489">Methyltransferase</keyword>
<protein>
    <submittedName>
        <fullName evidence="4">Class I SAM-dependent methyltransferase</fullName>
    </submittedName>
</protein>
<comment type="caution">
    <text evidence="4">The sequence shown here is derived from an EMBL/GenBank/DDBJ whole genome shotgun (WGS) entry which is preliminary data.</text>
</comment>
<dbReference type="Proteomes" id="UP000216225">
    <property type="component" value="Unassembled WGS sequence"/>
</dbReference>
<gene>
    <name evidence="4" type="ORF">CE154_006795</name>
</gene>
<dbReference type="GO" id="GO:0032259">
    <property type="term" value="P:methylation"/>
    <property type="evidence" value="ECO:0007669"/>
    <property type="project" value="UniProtKB-KW"/>
</dbReference>
<evidence type="ECO:0000256" key="3">
    <source>
        <dbReference type="SAM" id="MobiDB-lite"/>
    </source>
</evidence>
<dbReference type="InterPro" id="IPR007213">
    <property type="entry name" value="Ppm1/Ppm2/Tcmp"/>
</dbReference>
<evidence type="ECO:0000256" key="2">
    <source>
        <dbReference type="ARBA" id="ARBA00022679"/>
    </source>
</evidence>
<feature type="region of interest" description="Disordered" evidence="3">
    <location>
        <begin position="1"/>
        <end position="21"/>
    </location>
</feature>
<evidence type="ECO:0000313" key="4">
    <source>
        <dbReference type="EMBL" id="RKJ99436.1"/>
    </source>
</evidence>
<keyword evidence="2 4" id="KW-0808">Transferase</keyword>